<evidence type="ECO:0000256" key="3">
    <source>
        <dbReference type="ARBA" id="ARBA00022692"/>
    </source>
</evidence>
<protein>
    <recommendedName>
        <fullName evidence="9">Pycsar effector protein domain-containing protein</fullName>
    </recommendedName>
</protein>
<dbReference type="GO" id="GO:0000166">
    <property type="term" value="F:nucleotide binding"/>
    <property type="evidence" value="ECO:0007669"/>
    <property type="project" value="UniProtKB-KW"/>
</dbReference>
<name>A0A6I4V4X8_9SPHN</name>
<comment type="subcellular location">
    <subcellularLocation>
        <location evidence="1">Cell membrane</location>
    </subcellularLocation>
</comment>
<keyword evidence="2" id="KW-1003">Cell membrane</keyword>
<proteinExistence type="predicted"/>
<evidence type="ECO:0000256" key="7">
    <source>
        <dbReference type="ARBA" id="ARBA00023136"/>
    </source>
</evidence>
<dbReference type="Proteomes" id="UP000471435">
    <property type="component" value="Unassembled WGS sequence"/>
</dbReference>
<accession>A0A6I4V4X8</accession>
<keyword evidence="4" id="KW-0547">Nucleotide-binding</keyword>
<dbReference type="GO" id="GO:0005886">
    <property type="term" value="C:plasma membrane"/>
    <property type="evidence" value="ECO:0007669"/>
    <property type="project" value="UniProtKB-SubCell"/>
</dbReference>
<feature type="transmembrane region" description="Helical" evidence="8">
    <location>
        <begin position="20"/>
        <end position="39"/>
    </location>
</feature>
<sequence>MMRTAQINTLTLSQMADQKASILMGATFLVFSLSISRTLAGDNPVSLMLLALFSFLSSLCAVMAVLPSVRKPNETGARPNKLFFGHFAELDEEEWTASILQEMQADETVFRAMMHDVYQNGQVLARRKYRFLGLAYRIFICGLFLTLIAFAVESFAL</sequence>
<evidence type="ECO:0000256" key="4">
    <source>
        <dbReference type="ARBA" id="ARBA00022741"/>
    </source>
</evidence>
<dbReference type="Pfam" id="PF18967">
    <property type="entry name" value="PycTM"/>
    <property type="match status" value="1"/>
</dbReference>
<dbReference type="InterPro" id="IPR043760">
    <property type="entry name" value="PycTM_dom"/>
</dbReference>
<keyword evidence="5 8" id="KW-1133">Transmembrane helix</keyword>
<comment type="caution">
    <text evidence="10">The sequence shown here is derived from an EMBL/GenBank/DDBJ whole genome shotgun (WGS) entry which is preliminary data.</text>
</comment>
<keyword evidence="11" id="KW-1185">Reference proteome</keyword>
<organism evidence="10 11">
    <name type="scientific">Pontixanthobacter luteolus</name>
    <dbReference type="NCBI Taxonomy" id="295089"/>
    <lineage>
        <taxon>Bacteria</taxon>
        <taxon>Pseudomonadati</taxon>
        <taxon>Pseudomonadota</taxon>
        <taxon>Alphaproteobacteria</taxon>
        <taxon>Sphingomonadales</taxon>
        <taxon>Erythrobacteraceae</taxon>
        <taxon>Pontixanthobacter</taxon>
    </lineage>
</organism>
<dbReference type="AlphaFoldDB" id="A0A6I4V4X8"/>
<feature type="transmembrane region" description="Helical" evidence="8">
    <location>
        <begin position="45"/>
        <end position="66"/>
    </location>
</feature>
<keyword evidence="3 8" id="KW-0812">Transmembrane</keyword>
<evidence type="ECO:0000256" key="2">
    <source>
        <dbReference type="ARBA" id="ARBA00022475"/>
    </source>
</evidence>
<evidence type="ECO:0000256" key="6">
    <source>
        <dbReference type="ARBA" id="ARBA00023118"/>
    </source>
</evidence>
<evidence type="ECO:0000256" key="1">
    <source>
        <dbReference type="ARBA" id="ARBA00004236"/>
    </source>
</evidence>
<dbReference type="EMBL" id="WTYP01000002">
    <property type="protein sequence ID" value="MXP48086.1"/>
    <property type="molecule type" value="Genomic_DNA"/>
</dbReference>
<evidence type="ECO:0000259" key="9">
    <source>
        <dbReference type="Pfam" id="PF18967"/>
    </source>
</evidence>
<keyword evidence="6" id="KW-0051">Antiviral defense</keyword>
<keyword evidence="7 8" id="KW-0472">Membrane</keyword>
<evidence type="ECO:0000256" key="5">
    <source>
        <dbReference type="ARBA" id="ARBA00022989"/>
    </source>
</evidence>
<feature type="domain" description="Pycsar effector protein" evidence="9">
    <location>
        <begin position="8"/>
        <end position="151"/>
    </location>
</feature>
<evidence type="ECO:0000256" key="8">
    <source>
        <dbReference type="SAM" id="Phobius"/>
    </source>
</evidence>
<reference evidence="10 11" key="1">
    <citation type="submission" date="2019-12" db="EMBL/GenBank/DDBJ databases">
        <title>Genomic-based taxomic classification of the family Erythrobacteraceae.</title>
        <authorList>
            <person name="Xu L."/>
        </authorList>
    </citation>
    <scope>NUCLEOTIDE SEQUENCE [LARGE SCALE GENOMIC DNA]</scope>
    <source>
        <strain evidence="10 11">SW-109</strain>
    </source>
</reference>
<feature type="transmembrane region" description="Helical" evidence="8">
    <location>
        <begin position="134"/>
        <end position="152"/>
    </location>
</feature>
<dbReference type="OrthoDB" id="338959at2"/>
<evidence type="ECO:0000313" key="11">
    <source>
        <dbReference type="Proteomes" id="UP000471435"/>
    </source>
</evidence>
<gene>
    <name evidence="10" type="ORF">GRI43_11885</name>
</gene>
<dbReference type="GO" id="GO:0051607">
    <property type="term" value="P:defense response to virus"/>
    <property type="evidence" value="ECO:0007669"/>
    <property type="project" value="UniProtKB-KW"/>
</dbReference>
<evidence type="ECO:0000313" key="10">
    <source>
        <dbReference type="EMBL" id="MXP48086.1"/>
    </source>
</evidence>